<organism evidence="1 2">
    <name type="scientific">Streptomyces zhaozhouensis</name>
    <dbReference type="NCBI Taxonomy" id="1300267"/>
    <lineage>
        <taxon>Bacteria</taxon>
        <taxon>Bacillati</taxon>
        <taxon>Actinomycetota</taxon>
        <taxon>Actinomycetes</taxon>
        <taxon>Kitasatosporales</taxon>
        <taxon>Streptomycetaceae</taxon>
        <taxon>Streptomyces</taxon>
    </lineage>
</organism>
<dbReference type="InterPro" id="IPR007995">
    <property type="entry name" value="DUF742"/>
</dbReference>
<reference evidence="1 2" key="1">
    <citation type="submission" date="2017-09" db="EMBL/GenBank/DDBJ databases">
        <authorList>
            <person name="Ehlers B."/>
            <person name="Leendertz F.H."/>
        </authorList>
    </citation>
    <scope>NUCLEOTIDE SEQUENCE [LARGE SCALE GENOMIC DNA]</scope>
    <source>
        <strain evidence="1 2">CGMCC 4.7095</strain>
    </source>
</reference>
<dbReference type="EMBL" id="OCNE01000005">
    <property type="protein sequence ID" value="SOD62403.1"/>
    <property type="molecule type" value="Genomic_DNA"/>
</dbReference>
<proteinExistence type="predicted"/>
<name>A0A286DUX8_9ACTN</name>
<keyword evidence="2" id="KW-1185">Reference proteome</keyword>
<dbReference type="PANTHER" id="PTHR36221">
    <property type="entry name" value="DUF742 DOMAIN-CONTAINING PROTEIN"/>
    <property type="match status" value="1"/>
</dbReference>
<dbReference type="Pfam" id="PF05331">
    <property type="entry name" value="DUF742"/>
    <property type="match status" value="1"/>
</dbReference>
<sequence>MDQLRDAGTGAWLDEAAGRLVRPYTASGGRTRPAAALDLMTLVRATGRPARRGTVGPEHGQLLALCQRPVPVAELAAQVRLPAAVTKVLVSDLLACGAVTVNAPEAPGAPHTDRDLLEAVLRGLRERL</sequence>
<gene>
    <name evidence="1" type="ORF">SAMN06297387_105219</name>
</gene>
<dbReference type="OrthoDB" id="4274007at2"/>
<evidence type="ECO:0000313" key="2">
    <source>
        <dbReference type="Proteomes" id="UP000219072"/>
    </source>
</evidence>
<dbReference type="RefSeq" id="WP_097230870.1">
    <property type="nucleotide sequence ID" value="NZ_OCNE01000005.1"/>
</dbReference>
<accession>A0A286DUX8</accession>
<protein>
    <recommendedName>
        <fullName evidence="3">Multi-component regulatory system-3</fullName>
    </recommendedName>
</protein>
<dbReference type="Proteomes" id="UP000219072">
    <property type="component" value="Unassembled WGS sequence"/>
</dbReference>
<evidence type="ECO:0008006" key="3">
    <source>
        <dbReference type="Google" id="ProtNLM"/>
    </source>
</evidence>
<evidence type="ECO:0000313" key="1">
    <source>
        <dbReference type="EMBL" id="SOD62403.1"/>
    </source>
</evidence>
<dbReference type="AlphaFoldDB" id="A0A286DUX8"/>
<dbReference type="PANTHER" id="PTHR36221:SF1">
    <property type="entry name" value="DUF742 DOMAIN-CONTAINING PROTEIN"/>
    <property type="match status" value="1"/>
</dbReference>